<accession>A0AAJ8BMM5</accession>
<feature type="region of interest" description="Disordered" evidence="12">
    <location>
        <begin position="487"/>
        <end position="511"/>
    </location>
</feature>
<evidence type="ECO:0000256" key="4">
    <source>
        <dbReference type="ARBA" id="ARBA00013222"/>
    </source>
</evidence>
<dbReference type="InterPro" id="IPR029068">
    <property type="entry name" value="Glyas_Bleomycin-R_OHBP_Dase"/>
</dbReference>
<dbReference type="SUPFAM" id="SSF54593">
    <property type="entry name" value="Glyoxalase/Bleomycin resistance protein/Dihydroxybiphenyl dioxygenase"/>
    <property type="match status" value="1"/>
</dbReference>
<dbReference type="AlphaFoldDB" id="A0AAJ8BMM5"/>
<evidence type="ECO:0000256" key="3">
    <source>
        <dbReference type="ARBA" id="ARBA00005877"/>
    </source>
</evidence>
<comment type="similarity">
    <text evidence="3">Belongs to the 4HPPD family.</text>
</comment>
<dbReference type="CDD" id="cd07250">
    <property type="entry name" value="HPPD_C_like"/>
    <property type="match status" value="1"/>
</dbReference>
<protein>
    <recommendedName>
        <fullName evidence="4">4-hydroxyphenylpyruvate dioxygenase</fullName>
        <ecNumber evidence="4">1.13.11.27</ecNumber>
    </recommendedName>
</protein>
<dbReference type="InterPro" id="IPR041736">
    <property type="entry name" value="4OHPhenylPyrv_dOase_N"/>
</dbReference>
<evidence type="ECO:0000256" key="1">
    <source>
        <dbReference type="ARBA" id="ARBA00001962"/>
    </source>
</evidence>
<dbReference type="PROSITE" id="PS51819">
    <property type="entry name" value="VOC"/>
    <property type="match status" value="2"/>
</dbReference>
<dbReference type="EC" id="1.13.11.27" evidence="4"/>
<keyword evidence="9" id="KW-0560">Oxidoreductase</keyword>
<dbReference type="GO" id="GO:0003868">
    <property type="term" value="F:4-hydroxyphenylpyruvate dioxygenase activity"/>
    <property type="evidence" value="ECO:0007669"/>
    <property type="project" value="UniProtKB-EC"/>
</dbReference>
<keyword evidence="8" id="KW-0223">Dioxygenase</keyword>
<dbReference type="FunFam" id="3.10.180.10:FF:000020">
    <property type="entry name" value="4-hydroxyphenylpyruvate dioxygenase"/>
    <property type="match status" value="1"/>
</dbReference>
<dbReference type="NCBIfam" id="TIGR01263">
    <property type="entry name" value="4HPPD"/>
    <property type="match status" value="1"/>
</dbReference>
<sequence>MPSNESQPQAGNNAVLRNINPSYTGFDHIRWYVGNARQAATYFVAQFGFNIVAYRGPETGSHLSCSYVVTNGNARFVFTAPITSPNNTWDKRASGADRQQLDEIHAHLTKHGDGVKDIAFAVDDVTGVWEHAVQHGAISIQEPQLLKDQSGEVRSATIQTYGDTAHTLINRSAYQGIFLPGYQAVSGQDRLNDLLPEIDVIEIDHCVGNQGWDGLDSIVNYEDALNFHRYWTVDDKDMCSEYSAMRSIVMASPNEVIKMPMNEPATGLKKSQIEEFVEYYNGPGCQHIAFRTPNILQAVENLTTRGVTFLSVPETYYANMRKRLASANITLAEDINLLQKYNILIDFDEGGYLLQIFTKHVVDRPTVFLEIIQRENFDGFGAGNFKSLFEAFERDQEMRGNLLLACLFLWGKLTVRYFLSVLQENPLTYVLGKNTANLRKEVEENSQELRFKLAQPSHQKIQHPYDPASVHSIPSLNAVPMDIFNAPNNTETRPRPYHKRYSISTPGHHWL</sequence>
<evidence type="ECO:0000256" key="11">
    <source>
        <dbReference type="ARBA" id="ARBA00023232"/>
    </source>
</evidence>
<comment type="cofactor">
    <cofactor evidence="1">
        <name>Fe cation</name>
        <dbReference type="ChEBI" id="CHEBI:24875"/>
    </cofactor>
</comment>
<dbReference type="InterPro" id="IPR037523">
    <property type="entry name" value="VOC_core"/>
</dbReference>
<evidence type="ECO:0000256" key="2">
    <source>
        <dbReference type="ARBA" id="ARBA00005162"/>
    </source>
</evidence>
<feature type="domain" description="VOC" evidence="13">
    <location>
        <begin position="25"/>
        <end position="171"/>
    </location>
</feature>
<dbReference type="InterPro" id="IPR005956">
    <property type="entry name" value="4OHPhenylPyrv_dOase"/>
</dbReference>
<organism evidence="14">
    <name type="scientific">Aspergillus niger</name>
    <dbReference type="NCBI Taxonomy" id="5061"/>
    <lineage>
        <taxon>Eukaryota</taxon>
        <taxon>Fungi</taxon>
        <taxon>Dikarya</taxon>
        <taxon>Ascomycota</taxon>
        <taxon>Pezizomycotina</taxon>
        <taxon>Eurotiomycetes</taxon>
        <taxon>Eurotiomycetidae</taxon>
        <taxon>Eurotiales</taxon>
        <taxon>Aspergillaceae</taxon>
        <taxon>Aspergillus</taxon>
        <taxon>Aspergillus subgen. Circumdati</taxon>
    </lineage>
</organism>
<dbReference type="PANTHER" id="PTHR11959">
    <property type="entry name" value="4-HYDROXYPHENYLPYRUVATE DIOXYGENASE"/>
    <property type="match status" value="1"/>
</dbReference>
<gene>
    <name evidence="14" type="ORF">An04g01280</name>
</gene>
<dbReference type="KEGG" id="ang:An04g01280"/>
<evidence type="ECO:0000256" key="5">
    <source>
        <dbReference type="ARBA" id="ARBA00022723"/>
    </source>
</evidence>
<feature type="domain" description="VOC" evidence="13">
    <location>
        <begin position="202"/>
        <end position="359"/>
    </location>
</feature>
<evidence type="ECO:0000256" key="8">
    <source>
        <dbReference type="ARBA" id="ARBA00022964"/>
    </source>
</evidence>
<dbReference type="Gene3D" id="3.10.180.10">
    <property type="entry name" value="2,3-Dihydroxybiphenyl 1,2-Dioxygenase, domain 1"/>
    <property type="match status" value="2"/>
</dbReference>
<reference evidence="14" key="1">
    <citation type="submission" date="2025-02" db="EMBL/GenBank/DDBJ databases">
        <authorList>
            <consortium name="NCBI Genome Project"/>
        </authorList>
    </citation>
    <scope>NUCLEOTIDE SEQUENCE</scope>
</reference>
<dbReference type="InterPro" id="IPR004360">
    <property type="entry name" value="Glyas_Fos-R_dOase_dom"/>
</dbReference>
<dbReference type="RefSeq" id="XP_059600477.1">
    <property type="nucleotide sequence ID" value="XM_059747311.1"/>
</dbReference>
<dbReference type="InterPro" id="IPR041735">
    <property type="entry name" value="4OHPhenylPyrv_dOase_C"/>
</dbReference>
<evidence type="ECO:0000313" key="14">
    <source>
        <dbReference type="RefSeq" id="XP_059600477.1"/>
    </source>
</evidence>
<dbReference type="GO" id="GO:0006559">
    <property type="term" value="P:L-phenylalanine catabolic process"/>
    <property type="evidence" value="ECO:0007669"/>
    <property type="project" value="UniProtKB-KW"/>
</dbReference>
<dbReference type="FunFam" id="3.10.180.10:FF:000001">
    <property type="entry name" value="4-hydroxyphenylpyruvate dioxygenase"/>
    <property type="match status" value="1"/>
</dbReference>
<dbReference type="GeneID" id="4990530"/>
<keyword evidence="11" id="KW-0585">Phenylalanine catabolism</keyword>
<dbReference type="VEuPathDB" id="FungiDB:An04g01280"/>
<dbReference type="Pfam" id="PF00903">
    <property type="entry name" value="Glyoxalase"/>
    <property type="match status" value="1"/>
</dbReference>
<evidence type="ECO:0000256" key="7">
    <source>
        <dbReference type="ARBA" id="ARBA00022878"/>
    </source>
</evidence>
<keyword evidence="10" id="KW-0408">Iron</keyword>
<name>A0AAJ8BMM5_ASPNG</name>
<dbReference type="GO" id="GO:0006572">
    <property type="term" value="P:L-tyrosine catabolic process"/>
    <property type="evidence" value="ECO:0007669"/>
    <property type="project" value="UniProtKB-KW"/>
</dbReference>
<evidence type="ECO:0000256" key="9">
    <source>
        <dbReference type="ARBA" id="ARBA00023002"/>
    </source>
</evidence>
<keyword evidence="6" id="KW-0677">Repeat</keyword>
<evidence type="ECO:0000256" key="12">
    <source>
        <dbReference type="SAM" id="MobiDB-lite"/>
    </source>
</evidence>
<dbReference type="PANTHER" id="PTHR11959:SF1">
    <property type="entry name" value="4-HYDROXYPHENYLPYRUVATE DIOXYGENASE"/>
    <property type="match status" value="1"/>
</dbReference>
<dbReference type="GO" id="GO:0046872">
    <property type="term" value="F:metal ion binding"/>
    <property type="evidence" value="ECO:0007669"/>
    <property type="project" value="UniProtKB-KW"/>
</dbReference>
<keyword evidence="7" id="KW-0828">Tyrosine catabolism</keyword>
<evidence type="ECO:0000256" key="6">
    <source>
        <dbReference type="ARBA" id="ARBA00022737"/>
    </source>
</evidence>
<dbReference type="CDD" id="cd08342">
    <property type="entry name" value="HPPD_N_like"/>
    <property type="match status" value="1"/>
</dbReference>
<keyword evidence="5" id="KW-0479">Metal-binding</keyword>
<evidence type="ECO:0000256" key="10">
    <source>
        <dbReference type="ARBA" id="ARBA00023004"/>
    </source>
</evidence>
<evidence type="ECO:0000259" key="13">
    <source>
        <dbReference type="PROSITE" id="PS51819"/>
    </source>
</evidence>
<proteinExistence type="inferred from homology"/>
<reference evidence="14" key="2">
    <citation type="submission" date="2025-08" db="UniProtKB">
        <authorList>
            <consortium name="RefSeq"/>
        </authorList>
    </citation>
    <scope>IDENTIFICATION</scope>
</reference>
<comment type="pathway">
    <text evidence="2">Amino-acid degradation; L-phenylalanine degradation; acetoacetate and fumarate from L-phenylalanine: step 3/6.</text>
</comment>
<feature type="non-terminal residue" evidence="14">
    <location>
        <position position="511"/>
    </location>
</feature>